<dbReference type="RefSeq" id="XP_022096480.1">
    <property type="nucleotide sequence ID" value="XM_022240788.1"/>
</dbReference>
<feature type="domain" description="Alpha-2-macroglobulin" evidence="9">
    <location>
        <begin position="829"/>
        <end position="919"/>
    </location>
</feature>
<sequence length="1456" mass="162274">MRPDGRAVVPGRFCVFLAAFVAILGVYVPRLCAGQQEFVAEPFVPNKEPPEVQKEEDHLVDEKVAQEKLKEIRNRAFGAGYLAMAPKILCANSQERVFITFVNFSQPVDVQFAVMENDEVSLVVTPLKVITTPCGCVEIDLPPIDKPRMTVTLVMYAKRTLMQCEEFEIVDSIKVYLDACNSETFIETDKPIYKPGQHVQFRVLTLLSDLRPDMSEVSKIWIESPSGIHMAQWLAVKTNDGLIDLSMPMSTDPPMGDWRIKVRHHDREFTQTFKVGEYVLPKFEVMIKGPDYVVVPGGEEEITVCGKYTHGQPVSGSIKLHISVSSNKNVAMDQFARNTNIYGCHVFEVDLSELQWKQVGYINPHYTKLTIRAEFEEAATRTVIEKTVDDIVISQRPFELKFSVPSTFKPGLPFSGMLLFNDPSGKPLAGETGEVIAQAGQPEDLLRKIVISNDRGIAFFTIPDVPQDADYISLQASSLGSDPQSTSHTYGHVKAQFSPSKSFIHIDPVDERAEVDSYQTLTIRMTSQEPEYNGVHLHTLMMARGNIILDVHSIIPPEEIDAFHRPGQYGIYPVKTDEMGMKEYAHSLHMLPSDIPIHILEKGKVKTTRRRFKVSYEMSPAVTVMAYYIRDDGEVVADTVTIPVEEVFQNQVAVKFADLEKQPGQNTTVNIEAKPSSLCAYGVVDKSVHLLGGDNRITKEKVFKVLEDLQLSAEGGSAEPYSKKCQGGGGYGRSFFGGFAPGPSEQDASQSFKDLGVVYLTNLKVETAPCRDMYPIYYRQEMIMEDGMAAPIAMPMLAMASAPMEAVAMAEVGGARGGAPEVRSYFPETWLYSLVRVSSDGQADIAVQVPHTITEWVGHGFCTSSRFGAGVSDLTRLRAYQPFFVDMSLPYSVIRNEYVPMTVVVFNYVTKCLVVELTLQPSSDFEIEEQNRKEHVCVCGGQSVPSSFYIKTVTIGTIEIEVHAVSVDDSDNWCGGQEMDNSQNGFSDAIRKHLLVKPEGVETEQVFSAYFCPEDYPDDTYKEVISLRDLPDNYVSGSERAVVTVTGDMLGPTISNLDHLLKIPTGCGEQNMIGFVPNIFVLHYLKGINKLSALIENKAKENMKIGYQRELNYRRNDNSYSAFGMSDPEGSTWLTAFVMRSFAQAKRYIYIDQEDLDKSTAWLRKQQRDSDGCFESRGRVIHKDMKGSVNDVTTLTAYVIISLIEAGVPLDDAHVQKAIGCLDGKINIDSADMYTLAIASYAYILAGHPNKEDILARLDMLAVDSDDGLRHWEGRPEPVPDDRPPYLHHQASSQHIEITSYVLLTYIWAYSKTEALVQGNTVARWIVGQRNANGGFASTQDTVMALQALAEYGLMAYRGGQQDIQLQVKFSCEPNPHWLYVKDHNRLLLQTLTVPEVPVQVKMMATGPGCVMTQVIVTYNELPEEPAEPPFKISFEQKENKDNNPTPFIGDSTSGV</sequence>
<evidence type="ECO:0000259" key="8">
    <source>
        <dbReference type="SMART" id="SM01359"/>
    </source>
</evidence>
<accession>A0A8B7YVH2</accession>
<dbReference type="SMART" id="SM01419">
    <property type="entry name" value="Thiol-ester_cl"/>
    <property type="match status" value="1"/>
</dbReference>
<dbReference type="FunFam" id="1.50.10.20:FF:000001">
    <property type="entry name" value="CD109 isoform 1"/>
    <property type="match status" value="1"/>
</dbReference>
<dbReference type="Gene3D" id="2.60.40.1930">
    <property type="match status" value="2"/>
</dbReference>
<dbReference type="PANTHER" id="PTHR11412">
    <property type="entry name" value="MACROGLOBULIN / COMPLEMENT"/>
    <property type="match status" value="1"/>
</dbReference>
<dbReference type="InterPro" id="IPR011625">
    <property type="entry name" value="A2M_N_BRD"/>
</dbReference>
<dbReference type="Gene3D" id="6.20.50.160">
    <property type="match status" value="1"/>
</dbReference>
<dbReference type="InterPro" id="IPR014756">
    <property type="entry name" value="Ig_E-set"/>
</dbReference>
<dbReference type="SMART" id="SM01359">
    <property type="entry name" value="A2M_N_2"/>
    <property type="match status" value="1"/>
</dbReference>
<evidence type="ECO:0000256" key="1">
    <source>
        <dbReference type="ARBA" id="ARBA00010952"/>
    </source>
</evidence>
<dbReference type="InterPro" id="IPR011626">
    <property type="entry name" value="Alpha-macroglobulin_TED"/>
</dbReference>
<dbReference type="InterPro" id="IPR002890">
    <property type="entry name" value="MG2"/>
</dbReference>
<dbReference type="OMA" id="NYMSHCI"/>
<keyword evidence="3" id="KW-0732">Signal</keyword>
<dbReference type="GO" id="GO:0004867">
    <property type="term" value="F:serine-type endopeptidase inhibitor activity"/>
    <property type="evidence" value="ECO:0007669"/>
    <property type="project" value="UniProtKB-KW"/>
</dbReference>
<keyword evidence="4" id="KW-0722">Serine protease inhibitor</keyword>
<dbReference type="Pfam" id="PF01835">
    <property type="entry name" value="MG2"/>
    <property type="match status" value="1"/>
</dbReference>
<evidence type="ECO:0000256" key="5">
    <source>
        <dbReference type="ARBA" id="ARBA00023157"/>
    </source>
</evidence>
<feature type="domain" description="Alpha-2-macroglobulin bait region" evidence="8">
    <location>
        <begin position="504"/>
        <end position="691"/>
    </location>
</feature>
<dbReference type="Gene3D" id="1.50.10.20">
    <property type="match status" value="1"/>
</dbReference>
<dbReference type="GeneID" id="110982412"/>
<evidence type="ECO:0000256" key="3">
    <source>
        <dbReference type="ARBA" id="ARBA00022729"/>
    </source>
</evidence>
<organism evidence="10 11">
    <name type="scientific">Acanthaster planci</name>
    <name type="common">Crown-of-thorns starfish</name>
    <dbReference type="NCBI Taxonomy" id="133434"/>
    <lineage>
        <taxon>Eukaryota</taxon>
        <taxon>Metazoa</taxon>
        <taxon>Echinodermata</taxon>
        <taxon>Eleutherozoa</taxon>
        <taxon>Asterozoa</taxon>
        <taxon>Asteroidea</taxon>
        <taxon>Valvatacea</taxon>
        <taxon>Valvatida</taxon>
        <taxon>Acanthasteridae</taxon>
        <taxon>Acanthaster</taxon>
    </lineage>
</organism>
<dbReference type="PANTHER" id="PTHR11412:SF171">
    <property type="entry name" value="PREGNANCY ZONE PROTEIN-LIKE PROTEIN"/>
    <property type="match status" value="1"/>
</dbReference>
<dbReference type="Proteomes" id="UP000694845">
    <property type="component" value="Unplaced"/>
</dbReference>
<keyword evidence="2" id="KW-0646">Protease inhibitor</keyword>
<dbReference type="InterPro" id="IPR050473">
    <property type="entry name" value="A2M/Complement_sys"/>
</dbReference>
<dbReference type="Gene3D" id="2.60.40.10">
    <property type="entry name" value="Immunoglobulins"/>
    <property type="match status" value="2"/>
</dbReference>
<dbReference type="PROSITE" id="PS00477">
    <property type="entry name" value="ALPHA_2_MACROGLOBULIN"/>
    <property type="match status" value="1"/>
</dbReference>
<reference evidence="11" key="1">
    <citation type="submission" date="2025-08" db="UniProtKB">
        <authorList>
            <consortium name="RefSeq"/>
        </authorList>
    </citation>
    <scope>IDENTIFICATION</scope>
</reference>
<dbReference type="InterPro" id="IPR019742">
    <property type="entry name" value="MacrogloblnA2_CS"/>
</dbReference>
<proteinExistence type="inferred from homology"/>
<evidence type="ECO:0000313" key="11">
    <source>
        <dbReference type="RefSeq" id="XP_022096480.1"/>
    </source>
</evidence>
<dbReference type="InterPro" id="IPR041813">
    <property type="entry name" value="A2M_TED"/>
</dbReference>
<keyword evidence="5" id="KW-1015">Disulfide bond</keyword>
<dbReference type="SMART" id="SM01360">
    <property type="entry name" value="A2M"/>
    <property type="match status" value="1"/>
</dbReference>
<dbReference type="Pfam" id="PF07703">
    <property type="entry name" value="A2M_BRD"/>
    <property type="match status" value="1"/>
</dbReference>
<evidence type="ECO:0000256" key="7">
    <source>
        <dbReference type="SAM" id="MobiDB-lite"/>
    </source>
</evidence>
<dbReference type="Pfam" id="PF00207">
    <property type="entry name" value="A2M"/>
    <property type="match status" value="1"/>
</dbReference>
<evidence type="ECO:0000313" key="10">
    <source>
        <dbReference type="Proteomes" id="UP000694845"/>
    </source>
</evidence>
<evidence type="ECO:0000259" key="9">
    <source>
        <dbReference type="SMART" id="SM01360"/>
    </source>
</evidence>
<dbReference type="KEGG" id="aplc:110982412"/>
<name>A0A8B7YVH2_ACAPL</name>
<dbReference type="Gene3D" id="2.60.40.1940">
    <property type="match status" value="1"/>
</dbReference>
<dbReference type="GO" id="GO:0005615">
    <property type="term" value="C:extracellular space"/>
    <property type="evidence" value="ECO:0007669"/>
    <property type="project" value="InterPro"/>
</dbReference>
<evidence type="ECO:0000256" key="4">
    <source>
        <dbReference type="ARBA" id="ARBA00022900"/>
    </source>
</evidence>
<dbReference type="InterPro" id="IPR047565">
    <property type="entry name" value="Alpha-macroglob_thiol-ester_cl"/>
</dbReference>
<dbReference type="Gene3D" id="2.60.120.1540">
    <property type="match status" value="1"/>
</dbReference>
<dbReference type="SUPFAM" id="SSF48239">
    <property type="entry name" value="Terpenoid cyclases/Protein prenyltransferases"/>
    <property type="match status" value="1"/>
</dbReference>
<dbReference type="Gene3D" id="2.20.130.20">
    <property type="match status" value="1"/>
</dbReference>
<feature type="region of interest" description="Disordered" evidence="7">
    <location>
        <begin position="1435"/>
        <end position="1456"/>
    </location>
</feature>
<dbReference type="InterPro" id="IPR013783">
    <property type="entry name" value="Ig-like_fold"/>
</dbReference>
<dbReference type="Pfam" id="PF17791">
    <property type="entry name" value="MG3"/>
    <property type="match status" value="1"/>
</dbReference>
<comment type="similarity">
    <text evidence="1">Belongs to the protease inhibitor I39 (alpha-2-macroglobulin) family.</text>
</comment>
<keyword evidence="10" id="KW-1185">Reference proteome</keyword>
<gene>
    <name evidence="11" type="primary">LOC110982412</name>
</gene>
<dbReference type="SUPFAM" id="SSF81296">
    <property type="entry name" value="E set domains"/>
    <property type="match status" value="1"/>
</dbReference>
<dbReference type="CDD" id="cd02897">
    <property type="entry name" value="A2M_2"/>
    <property type="match status" value="1"/>
</dbReference>
<dbReference type="FunFam" id="2.60.40.1930:FF:000001">
    <property type="entry name" value="CD109 isoform 3"/>
    <property type="match status" value="1"/>
</dbReference>
<dbReference type="InterPro" id="IPR001599">
    <property type="entry name" value="Macroglobln_a2"/>
</dbReference>
<dbReference type="Pfam" id="PF07678">
    <property type="entry name" value="TED_complement"/>
    <property type="match status" value="1"/>
</dbReference>
<protein>
    <submittedName>
        <fullName evidence="11">Pregnancy zone protein-like</fullName>
    </submittedName>
</protein>
<dbReference type="OrthoDB" id="9998011at2759"/>
<dbReference type="InterPro" id="IPR008930">
    <property type="entry name" value="Terpenoid_cyclase/PrenylTrfase"/>
</dbReference>
<dbReference type="InterPro" id="IPR041555">
    <property type="entry name" value="MG3"/>
</dbReference>
<keyword evidence="6" id="KW-0325">Glycoprotein</keyword>
<evidence type="ECO:0000256" key="6">
    <source>
        <dbReference type="ARBA" id="ARBA00023180"/>
    </source>
</evidence>
<evidence type="ECO:0000256" key="2">
    <source>
        <dbReference type="ARBA" id="ARBA00022690"/>
    </source>
</evidence>
<feature type="compositionally biased region" description="Polar residues" evidence="7">
    <location>
        <begin position="1443"/>
        <end position="1456"/>
    </location>
</feature>